<reference evidence="3" key="1">
    <citation type="journal article" date="2019" name="Int. J. Syst. Evol. Microbiol.">
        <title>The Global Catalogue of Microorganisms (GCM) 10K type strain sequencing project: providing services to taxonomists for standard genome sequencing and annotation.</title>
        <authorList>
            <consortium name="The Broad Institute Genomics Platform"/>
            <consortium name="The Broad Institute Genome Sequencing Center for Infectious Disease"/>
            <person name="Wu L."/>
            <person name="Ma J."/>
        </authorList>
    </citation>
    <scope>NUCLEOTIDE SEQUENCE [LARGE SCALE GENOMIC DNA]</scope>
    <source>
        <strain evidence="3">JCM 3369</strain>
    </source>
</reference>
<feature type="transmembrane region" description="Helical" evidence="1">
    <location>
        <begin position="126"/>
        <end position="148"/>
    </location>
</feature>
<keyword evidence="1" id="KW-0472">Membrane</keyword>
<proteinExistence type="predicted"/>
<name>A0ABV9DF89_9MICO</name>
<feature type="transmembrane region" description="Helical" evidence="1">
    <location>
        <begin position="95"/>
        <end position="114"/>
    </location>
</feature>
<accession>A0ABV9DF89</accession>
<dbReference type="RefSeq" id="WP_122824176.1">
    <property type="nucleotide sequence ID" value="NZ_CP033325.1"/>
</dbReference>
<evidence type="ECO:0008006" key="4">
    <source>
        <dbReference type="Google" id="ProtNLM"/>
    </source>
</evidence>
<keyword evidence="1" id="KW-0812">Transmembrane</keyword>
<comment type="caution">
    <text evidence="2">The sequence shown here is derived from an EMBL/GenBank/DDBJ whole genome shotgun (WGS) entry which is preliminary data.</text>
</comment>
<feature type="transmembrane region" description="Helical" evidence="1">
    <location>
        <begin position="56"/>
        <end position="74"/>
    </location>
</feature>
<evidence type="ECO:0000313" key="2">
    <source>
        <dbReference type="EMBL" id="MFC4556498.1"/>
    </source>
</evidence>
<keyword evidence="1" id="KW-1133">Transmembrane helix</keyword>
<keyword evidence="3" id="KW-1185">Reference proteome</keyword>
<evidence type="ECO:0000313" key="3">
    <source>
        <dbReference type="Proteomes" id="UP001595955"/>
    </source>
</evidence>
<protein>
    <recommendedName>
        <fullName evidence="4">DUF2231 domain-containing protein</fullName>
    </recommendedName>
</protein>
<sequence>MITHTTPDPGGRRAATAVPPRPLAHGRRLEVGGLVVTLAAGAVAAGDFWWSWWTVAAWILAYAGGVLVAFAGGVRRHAAGLDEGSLMMRALHLSGWLTIVLGVAISTVNLAGTLGDPAVLGWWTPLVNVIGAALVGAGVGVLLVDWWVRPRGRTGPYRPW</sequence>
<dbReference type="Proteomes" id="UP001595955">
    <property type="component" value="Unassembled WGS sequence"/>
</dbReference>
<gene>
    <name evidence="2" type="ORF">ACFO3F_14710</name>
</gene>
<evidence type="ECO:0000256" key="1">
    <source>
        <dbReference type="SAM" id="Phobius"/>
    </source>
</evidence>
<dbReference type="EMBL" id="JBHSGF010000013">
    <property type="protein sequence ID" value="MFC4556498.1"/>
    <property type="molecule type" value="Genomic_DNA"/>
</dbReference>
<organism evidence="2 3">
    <name type="scientific">Georgenia faecalis</name>
    <dbReference type="NCBI Taxonomy" id="2483799"/>
    <lineage>
        <taxon>Bacteria</taxon>
        <taxon>Bacillati</taxon>
        <taxon>Actinomycetota</taxon>
        <taxon>Actinomycetes</taxon>
        <taxon>Micrococcales</taxon>
        <taxon>Bogoriellaceae</taxon>
        <taxon>Georgenia</taxon>
    </lineage>
</organism>